<evidence type="ECO:0000256" key="9">
    <source>
        <dbReference type="ARBA" id="ARBA00022932"/>
    </source>
</evidence>
<dbReference type="KEGG" id="mpho:DA803_02975"/>
<evidence type="ECO:0000313" key="14">
    <source>
        <dbReference type="EMBL" id="AXE61032.1"/>
    </source>
</evidence>
<dbReference type="InterPro" id="IPR004013">
    <property type="entry name" value="PHP_dom"/>
</dbReference>
<dbReference type="InterPro" id="IPR003141">
    <property type="entry name" value="Pol/His_phosphatase_N"/>
</dbReference>
<dbReference type="Gene3D" id="3.20.20.140">
    <property type="entry name" value="Metal-dependent hydrolases"/>
    <property type="match status" value="2"/>
</dbReference>
<dbReference type="EC" id="2.7.7.7" evidence="11"/>
<dbReference type="EMBL" id="CP029295">
    <property type="protein sequence ID" value="AXE61032.1"/>
    <property type="molecule type" value="Genomic_DNA"/>
</dbReference>
<dbReference type="PANTHER" id="PTHR32294">
    <property type="entry name" value="DNA POLYMERASE III SUBUNIT ALPHA"/>
    <property type="match status" value="1"/>
</dbReference>
<dbReference type="GO" id="GO:0006261">
    <property type="term" value="P:DNA-templated DNA replication"/>
    <property type="evidence" value="ECO:0007669"/>
    <property type="project" value="UniProtKB-UniRule"/>
</dbReference>
<comment type="similarity">
    <text evidence="11">Belongs to the DNA polymerase type-C family. PolC subfamily.</text>
</comment>
<evidence type="ECO:0000259" key="12">
    <source>
        <dbReference type="SMART" id="SM00479"/>
    </source>
</evidence>
<dbReference type="FunFam" id="3.30.420.10:FF:000045">
    <property type="entry name" value="3'-5' exonuclease DinG"/>
    <property type="match status" value="1"/>
</dbReference>
<dbReference type="Gene3D" id="2.40.50.140">
    <property type="entry name" value="Nucleic acid-binding proteins"/>
    <property type="match status" value="1"/>
</dbReference>
<dbReference type="InterPro" id="IPR006308">
    <property type="entry name" value="Pol_III_a_PolC-type_gram_pos"/>
</dbReference>
<keyword evidence="7 11" id="KW-0378">Hydrolase</keyword>
<dbReference type="NCBIfam" id="TIGR00573">
    <property type="entry name" value="dnaq"/>
    <property type="match status" value="1"/>
</dbReference>
<dbReference type="GO" id="GO:0003677">
    <property type="term" value="F:DNA binding"/>
    <property type="evidence" value="ECO:0007669"/>
    <property type="project" value="UniProtKB-UniRule"/>
</dbReference>
<organism evidence="14 15">
    <name type="scientific">[Mycoplasma] phocae</name>
    <dbReference type="NCBI Taxonomy" id="142651"/>
    <lineage>
        <taxon>Bacteria</taxon>
        <taxon>Bacillati</taxon>
        <taxon>Mycoplasmatota</taxon>
        <taxon>Mycoplasmoidales</taxon>
        <taxon>Metamycoplasmataceae</taxon>
        <taxon>Metamycoplasma</taxon>
    </lineage>
</organism>
<sequence>MREEDKTFIKLCREINFEIPSSFEHACVISVVKEKDLWDFTVALETHIPINDYKAFLAALENRFSKVRLKLIFDNSIPNAKIIQDYLMYLHESSALKDLMCYFVEENISIMNNELILKLPRRDIYNSFLEKKEIIVSSLKDIGFEFSLVRFEILENQRMDRTKTIMYDISKGFDNLKEIEKTQPYKEKTYDGYQRRSTNKKPILIQIDEAIDNPDNTLVTTKGEIFSLESRNLKNDKVLYIIGISDYKEAITVKKFYDSSDEMPNLKIGDAIIVVGNLVTDNYSNSKCIMAASKNWYTLTEGYQKLESDNEIEKRIELAARSTMSPQDGISSTEDYLAAASFYGHEAIAITDLDGVQGFPEFYNAAKKQKNVKPIYGTTLSAISAEPNFFYGFKDFNLKDEEYVVFDIETTGLSPRFDEIIEFGGTIIKNGMQINNIQFFIKANKPLSQFTTNLTRITDEDLANACDEEEGIKKIYEILENKICVAHNANFDINFCKEKFVKYGLDISKIKGIDTLAISHFLDPKEKKHTLGNLAKRYNVYYNKDDAHRGDYDAEILCKVWIKIIDVLKSKYKIETSQQLLDAFNPEMLGRRFSYETRVLAKNQAGLKKMFKIVSRSLTDHFNEGPKLYFSEIKSDPDLFYGSGTHQSYLWEQAFNGSTENLIKTIKMFDYIEFPPISTFKYLIRDENMTEDNLKFIYKDLINKAKSLNKLCVAVSDSRFIYNYQELIHKIYVNAPSLGGGLHWLNKKESYPVFRYLNTREMLNEFKFLNDANLIYELVIKNPKIIASQIENNIQVIKDKLYVPEFDDSANNLRKVVMKSLYEKYGDNPDESIITRVNKELNPIIKYGYSAIYWISHKLVKKSNEDGYIVGSRGSVGSSIVANLAGISEVNPLEPHYLCTKCKHFEWSKEKNIFSGWDLPIKKCPNCNINMINDGHSIPFETFLGFEANKVPDIDLNFSGNYQTTIHNYVRELFGDSHTFRAGTISTIADKTAFGFCKKYEDEKRKGMVPWSNQFLDFLSSKAKDVKRTTGQHPGGIIIIPKEYDVEDFTPINYPANDSSSSWKTTHFDFRSIHDNVLKLDLLGHDNPTIIKMLENLTNTNVEDIPKFDEEVMKLFYTTESLKIKPSDIEGETTGAYGLPEFGTNFVRRMLSQTKPKSFNDLILLSGLSHGTDVWAGNADELVKQGKSLHDCVCCRDDIMQELVKKDISAIQAFDIMERVRKGKGLTDEQESLLISKNIPDWYINSLKKIKYMFPKAHATAYVIMAWRIAWYKLYHPLPFYASYYTSRPDSLDILVMSSGLKSVSDKLRELKSRASGNGLKLSVKENALIPTLEITKELYARGFKIQNVDIERSLASEWIIDYESKSLIPPFDVIEGLGAAVSETIIQARNDHPFLSIEDLRERTKVNSRIENELRNLGVLKNLDETNQVILF</sequence>
<dbReference type="NCBIfam" id="TIGR01405">
    <property type="entry name" value="polC_Gram_pos"/>
    <property type="match status" value="1"/>
</dbReference>
<dbReference type="CDD" id="cd06127">
    <property type="entry name" value="DEDDh"/>
    <property type="match status" value="1"/>
</dbReference>
<evidence type="ECO:0000256" key="2">
    <source>
        <dbReference type="ARBA" id="ARBA00022490"/>
    </source>
</evidence>
<dbReference type="Pfam" id="PF00929">
    <property type="entry name" value="RNase_T"/>
    <property type="match status" value="1"/>
</dbReference>
<gene>
    <name evidence="11" type="primary">polC</name>
    <name evidence="14" type="ORF">DA803_02975</name>
</gene>
<evidence type="ECO:0000313" key="15">
    <source>
        <dbReference type="Proteomes" id="UP000252477"/>
    </source>
</evidence>
<evidence type="ECO:0000256" key="6">
    <source>
        <dbReference type="ARBA" id="ARBA00022722"/>
    </source>
</evidence>
<accession>A0A2Z5IQW1</accession>
<dbReference type="InterPro" id="IPR029460">
    <property type="entry name" value="DNAPol_HHH"/>
</dbReference>
<dbReference type="SMART" id="SM00481">
    <property type="entry name" value="POLIIIAc"/>
    <property type="match status" value="1"/>
</dbReference>
<protein>
    <recommendedName>
        <fullName evidence="11">DNA polymerase III PolC-type</fullName>
        <shortName evidence="11">PolIII</shortName>
        <ecNumber evidence="11">2.7.7.7</ecNumber>
    </recommendedName>
</protein>
<dbReference type="InterPro" id="IPR040982">
    <property type="entry name" value="DNA_pol3_finger"/>
</dbReference>
<comment type="catalytic activity">
    <reaction evidence="10 11">
        <text>DNA(n) + a 2'-deoxyribonucleoside 5'-triphosphate = DNA(n+1) + diphosphate</text>
        <dbReference type="Rhea" id="RHEA:22508"/>
        <dbReference type="Rhea" id="RHEA-COMP:17339"/>
        <dbReference type="Rhea" id="RHEA-COMP:17340"/>
        <dbReference type="ChEBI" id="CHEBI:33019"/>
        <dbReference type="ChEBI" id="CHEBI:61560"/>
        <dbReference type="ChEBI" id="CHEBI:173112"/>
        <dbReference type="EC" id="2.7.7.7"/>
    </reaction>
</comment>
<feature type="domain" description="Exonuclease" evidence="12">
    <location>
        <begin position="402"/>
        <end position="570"/>
    </location>
</feature>
<evidence type="ECO:0000256" key="11">
    <source>
        <dbReference type="HAMAP-Rule" id="MF_00356"/>
    </source>
</evidence>
<evidence type="ECO:0000256" key="4">
    <source>
        <dbReference type="ARBA" id="ARBA00022695"/>
    </source>
</evidence>
<dbReference type="RefSeq" id="WP_114191126.1">
    <property type="nucleotide sequence ID" value="NZ_CP029295.1"/>
</dbReference>
<keyword evidence="4 11" id="KW-0548">Nucleotidyltransferase</keyword>
<keyword evidence="8 11" id="KW-0269">Exonuclease</keyword>
<keyword evidence="2 11" id="KW-0963">Cytoplasm</keyword>
<dbReference type="InterPro" id="IPR044923">
    <property type="entry name" value="PolC_middle_finger_sf"/>
</dbReference>
<dbReference type="InterPro" id="IPR012337">
    <property type="entry name" value="RNaseH-like_sf"/>
</dbReference>
<dbReference type="NCBIfam" id="NF001688">
    <property type="entry name" value="PRK00448.1"/>
    <property type="match status" value="1"/>
</dbReference>
<dbReference type="SMART" id="SM00479">
    <property type="entry name" value="EXOIII"/>
    <property type="match status" value="1"/>
</dbReference>
<reference evidence="14 15" key="1">
    <citation type="submission" date="2018-05" db="EMBL/GenBank/DDBJ databases">
        <title>Annotation of the Mycoplasma phocidae genome.</title>
        <authorList>
            <person name="Brown D.R."/>
            <person name="Kutish G.F."/>
            <person name="Frasca S.Jr."/>
        </authorList>
    </citation>
    <scope>NUCLEOTIDE SEQUENCE [LARGE SCALE GENOMIC DNA]</scope>
    <source>
        <strain evidence="14 15">105</strain>
    </source>
</reference>
<dbReference type="Gene3D" id="3.30.1900.20">
    <property type="match status" value="2"/>
</dbReference>
<dbReference type="InterPro" id="IPR006054">
    <property type="entry name" value="DnaQ"/>
</dbReference>
<dbReference type="InterPro" id="IPR013520">
    <property type="entry name" value="Ribonucl_H"/>
</dbReference>
<keyword evidence="9 11" id="KW-0239">DNA-directed DNA polymerase</keyword>
<dbReference type="Pfam" id="PF17657">
    <property type="entry name" value="DNA_pol3_finger"/>
    <property type="match status" value="1"/>
</dbReference>
<dbReference type="Pfam" id="PF14579">
    <property type="entry name" value="HHH_6"/>
    <property type="match status" value="1"/>
</dbReference>
<dbReference type="InterPro" id="IPR012340">
    <property type="entry name" value="NA-bd_OB-fold"/>
</dbReference>
<evidence type="ECO:0000256" key="8">
    <source>
        <dbReference type="ARBA" id="ARBA00022839"/>
    </source>
</evidence>
<proteinExistence type="inferred from homology"/>
<dbReference type="SUPFAM" id="SSF160975">
    <property type="entry name" value="AF1531-like"/>
    <property type="match status" value="1"/>
</dbReference>
<dbReference type="GO" id="GO:0005737">
    <property type="term" value="C:cytoplasm"/>
    <property type="evidence" value="ECO:0007669"/>
    <property type="project" value="UniProtKB-SubCell"/>
</dbReference>
<evidence type="ECO:0000256" key="7">
    <source>
        <dbReference type="ARBA" id="ARBA00022801"/>
    </source>
</evidence>
<dbReference type="Proteomes" id="UP000252477">
    <property type="component" value="Chromosome"/>
</dbReference>
<evidence type="ECO:0000259" key="13">
    <source>
        <dbReference type="SMART" id="SM00481"/>
    </source>
</evidence>
<name>A0A2Z5IQW1_9BACT</name>
<dbReference type="Gene3D" id="3.30.420.10">
    <property type="entry name" value="Ribonuclease H-like superfamily/Ribonuclease H"/>
    <property type="match status" value="1"/>
</dbReference>
<dbReference type="SUPFAM" id="SSF53098">
    <property type="entry name" value="Ribonuclease H-like"/>
    <property type="match status" value="1"/>
</dbReference>
<dbReference type="InterPro" id="IPR036397">
    <property type="entry name" value="RNaseH_sf"/>
</dbReference>
<dbReference type="CDD" id="cd04484">
    <property type="entry name" value="polC_OBF"/>
    <property type="match status" value="1"/>
</dbReference>
<dbReference type="HAMAP" id="MF_00356">
    <property type="entry name" value="DNApol_PolC"/>
    <property type="match status" value="1"/>
</dbReference>
<dbReference type="Gene3D" id="1.10.150.870">
    <property type="match status" value="1"/>
</dbReference>
<dbReference type="Pfam" id="PF07733">
    <property type="entry name" value="DNA_pol3_alpha"/>
    <property type="match status" value="2"/>
</dbReference>
<evidence type="ECO:0000256" key="5">
    <source>
        <dbReference type="ARBA" id="ARBA00022705"/>
    </source>
</evidence>
<dbReference type="Gene3D" id="1.10.150.700">
    <property type="entry name" value="PolC, middle finger domain"/>
    <property type="match status" value="1"/>
</dbReference>
<evidence type="ECO:0000256" key="3">
    <source>
        <dbReference type="ARBA" id="ARBA00022679"/>
    </source>
</evidence>
<dbReference type="PANTHER" id="PTHR32294:SF5">
    <property type="entry name" value="DNA POLYMERASE III POLC-TYPE"/>
    <property type="match status" value="1"/>
</dbReference>
<evidence type="ECO:0000256" key="1">
    <source>
        <dbReference type="ARBA" id="ARBA00003452"/>
    </source>
</evidence>
<comment type="subcellular location">
    <subcellularLocation>
        <location evidence="11">Cytoplasm</location>
    </subcellularLocation>
</comment>
<dbReference type="Gene3D" id="6.10.140.1510">
    <property type="match status" value="1"/>
</dbReference>
<keyword evidence="6 11" id="KW-0540">Nuclease</keyword>
<evidence type="ECO:0000256" key="10">
    <source>
        <dbReference type="ARBA" id="ARBA00049244"/>
    </source>
</evidence>
<dbReference type="InterPro" id="IPR011708">
    <property type="entry name" value="DNA_pol3_alpha_NTPase_dom"/>
</dbReference>
<dbReference type="GO" id="GO:0008408">
    <property type="term" value="F:3'-5' exonuclease activity"/>
    <property type="evidence" value="ECO:0007669"/>
    <property type="project" value="UniProtKB-UniRule"/>
</dbReference>
<dbReference type="OrthoDB" id="9804290at2"/>
<dbReference type="GO" id="GO:0003887">
    <property type="term" value="F:DNA-directed DNA polymerase activity"/>
    <property type="evidence" value="ECO:0007669"/>
    <property type="project" value="UniProtKB-UniRule"/>
</dbReference>
<keyword evidence="3 11" id="KW-0808">Transferase</keyword>
<keyword evidence="15" id="KW-1185">Reference proteome</keyword>
<comment type="function">
    <text evidence="1 11">Required for replicative DNA synthesis. This DNA polymerase also exhibits 3' to 5' exonuclease activity.</text>
</comment>
<dbReference type="Pfam" id="PF02811">
    <property type="entry name" value="PHP"/>
    <property type="match status" value="1"/>
</dbReference>
<keyword evidence="5 11" id="KW-0235">DNA replication</keyword>
<feature type="domain" description="Polymerase/histidinol phosphatase N-terminal" evidence="13">
    <location>
        <begin position="316"/>
        <end position="384"/>
    </location>
</feature>
<dbReference type="InterPro" id="IPR004805">
    <property type="entry name" value="DnaE2/DnaE/PolC"/>
</dbReference>